<dbReference type="AlphaFoldDB" id="A0A9D5AHY8"/>
<dbReference type="InterPro" id="IPR016024">
    <property type="entry name" value="ARM-type_fold"/>
</dbReference>
<dbReference type="InterPro" id="IPR002554">
    <property type="entry name" value="PP2A_B56"/>
</dbReference>
<comment type="caution">
    <text evidence="1">The sequence shown here is derived from an EMBL/GenBank/DDBJ whole genome shotgun (WGS) entry which is preliminary data.</text>
</comment>
<accession>A0A9D5AHY8</accession>
<dbReference type="Pfam" id="PF01603">
    <property type="entry name" value="B56"/>
    <property type="match status" value="1"/>
</dbReference>
<organism evidence="1 2">
    <name type="scientific">Pisum sativum</name>
    <name type="common">Garden pea</name>
    <name type="synonym">Lathyrus oleraceus</name>
    <dbReference type="NCBI Taxonomy" id="3888"/>
    <lineage>
        <taxon>Eukaryota</taxon>
        <taxon>Viridiplantae</taxon>
        <taxon>Streptophyta</taxon>
        <taxon>Embryophyta</taxon>
        <taxon>Tracheophyta</taxon>
        <taxon>Spermatophyta</taxon>
        <taxon>Magnoliopsida</taxon>
        <taxon>eudicotyledons</taxon>
        <taxon>Gunneridae</taxon>
        <taxon>Pentapetalae</taxon>
        <taxon>rosids</taxon>
        <taxon>fabids</taxon>
        <taxon>Fabales</taxon>
        <taxon>Fabaceae</taxon>
        <taxon>Papilionoideae</taxon>
        <taxon>50 kb inversion clade</taxon>
        <taxon>NPAAA clade</taxon>
        <taxon>Hologalegina</taxon>
        <taxon>IRL clade</taxon>
        <taxon>Fabeae</taxon>
        <taxon>Lathyrus</taxon>
    </lineage>
</organism>
<name>A0A9D5AHY8_PEA</name>
<dbReference type="Gramene" id="Psat05G0483600-T1">
    <property type="protein sequence ID" value="KAI5409178.1"/>
    <property type="gene ID" value="KIW84_054836"/>
</dbReference>
<keyword evidence="2" id="KW-1185">Reference proteome</keyword>
<dbReference type="EMBL" id="JAMSHJ010000005">
    <property type="protein sequence ID" value="KAI5409178.1"/>
    <property type="molecule type" value="Genomic_DNA"/>
</dbReference>
<dbReference type="GO" id="GO:0000159">
    <property type="term" value="C:protein phosphatase type 2A complex"/>
    <property type="evidence" value="ECO:0007669"/>
    <property type="project" value="InterPro"/>
</dbReference>
<dbReference type="GO" id="GO:0007165">
    <property type="term" value="P:signal transduction"/>
    <property type="evidence" value="ECO:0007669"/>
    <property type="project" value="InterPro"/>
</dbReference>
<dbReference type="SUPFAM" id="SSF48371">
    <property type="entry name" value="ARM repeat"/>
    <property type="match status" value="1"/>
</dbReference>
<sequence>MEWTLGPNRTQLPLHRRNIQDPLCDSNFSVGQDRQVIPLADLEGVLDPQPEFLDALLWEPEYDIVSDDNDSEYNVKEGITLDSSVQLISQSTNHSLLNRLVSFNTAVCFAMMDIRNFMQFYVVDLKNEQVEKNVWVVEMICNLKKNLPPNSHGDALMSMGVKILGVILARMLLIDCEQNSNDHPLTILVLDFTIELINRRKIGYKTWRMPPSLGLYPAMFRIAATATTSDGIFDKKLPGEKPAQHKGKYQKFLPFSEATMQEITKMAAAKLFRTLPCSNHDGKLAEAYDPEEEEPALEPAWSHLVYW</sequence>
<evidence type="ECO:0000313" key="2">
    <source>
        <dbReference type="Proteomes" id="UP001058974"/>
    </source>
</evidence>
<protein>
    <submittedName>
        <fullName evidence="1">Uncharacterized protein</fullName>
    </submittedName>
</protein>
<dbReference type="GO" id="GO:0019888">
    <property type="term" value="F:protein phosphatase regulator activity"/>
    <property type="evidence" value="ECO:0007669"/>
    <property type="project" value="InterPro"/>
</dbReference>
<reference evidence="1 2" key="1">
    <citation type="journal article" date="2022" name="Nat. Genet.">
        <title>Improved pea reference genome and pan-genome highlight genomic features and evolutionary characteristics.</title>
        <authorList>
            <person name="Yang T."/>
            <person name="Liu R."/>
            <person name="Luo Y."/>
            <person name="Hu S."/>
            <person name="Wang D."/>
            <person name="Wang C."/>
            <person name="Pandey M.K."/>
            <person name="Ge S."/>
            <person name="Xu Q."/>
            <person name="Li N."/>
            <person name="Li G."/>
            <person name="Huang Y."/>
            <person name="Saxena R.K."/>
            <person name="Ji Y."/>
            <person name="Li M."/>
            <person name="Yan X."/>
            <person name="He Y."/>
            <person name="Liu Y."/>
            <person name="Wang X."/>
            <person name="Xiang C."/>
            <person name="Varshney R.K."/>
            <person name="Ding H."/>
            <person name="Gao S."/>
            <person name="Zong X."/>
        </authorList>
    </citation>
    <scope>NUCLEOTIDE SEQUENCE [LARGE SCALE GENOMIC DNA]</scope>
    <source>
        <strain evidence="1 2">cv. Zhongwan 6</strain>
    </source>
</reference>
<dbReference type="Gene3D" id="1.25.10.10">
    <property type="entry name" value="Leucine-rich Repeat Variant"/>
    <property type="match status" value="1"/>
</dbReference>
<dbReference type="Proteomes" id="UP001058974">
    <property type="component" value="Chromosome 5"/>
</dbReference>
<evidence type="ECO:0000313" key="1">
    <source>
        <dbReference type="EMBL" id="KAI5409178.1"/>
    </source>
</evidence>
<proteinExistence type="predicted"/>
<gene>
    <name evidence="1" type="ORF">KIW84_054836</name>
</gene>
<dbReference type="InterPro" id="IPR011989">
    <property type="entry name" value="ARM-like"/>
</dbReference>